<evidence type="ECO:0000256" key="2">
    <source>
        <dbReference type="SAM" id="MobiDB-lite"/>
    </source>
</evidence>
<comment type="caution">
    <text evidence="4">The sequence shown here is derived from an EMBL/GenBank/DDBJ whole genome shotgun (WGS) entry which is preliminary data.</text>
</comment>
<evidence type="ECO:0000313" key="4">
    <source>
        <dbReference type="EMBL" id="MDL5154741.1"/>
    </source>
</evidence>
<organism evidence="4 5">
    <name type="scientific">Actinomycetospora termitidis</name>
    <dbReference type="NCBI Taxonomy" id="3053470"/>
    <lineage>
        <taxon>Bacteria</taxon>
        <taxon>Bacillati</taxon>
        <taxon>Actinomycetota</taxon>
        <taxon>Actinomycetes</taxon>
        <taxon>Pseudonocardiales</taxon>
        <taxon>Pseudonocardiaceae</taxon>
        <taxon>Actinomycetospora</taxon>
    </lineage>
</organism>
<reference evidence="4 5" key="1">
    <citation type="submission" date="2023-06" db="EMBL/GenBank/DDBJ databases">
        <title>Actinomycetospora Odt1-22.</title>
        <authorList>
            <person name="Supong K."/>
        </authorList>
    </citation>
    <scope>NUCLEOTIDE SEQUENCE [LARGE SCALE GENOMIC DNA]</scope>
    <source>
        <strain evidence="4 5">Odt1-22</strain>
    </source>
</reference>
<dbReference type="InterPro" id="IPR010982">
    <property type="entry name" value="Lambda_DNA-bd_dom_sf"/>
</dbReference>
<dbReference type="RefSeq" id="WP_286050778.1">
    <property type="nucleotide sequence ID" value="NZ_JASVWF010000001.1"/>
</dbReference>
<proteinExistence type="predicted"/>
<protein>
    <submittedName>
        <fullName evidence="4">Helix-turn-helix transcriptional regulator</fullName>
    </submittedName>
</protein>
<keyword evidence="1" id="KW-0238">DNA-binding</keyword>
<keyword evidence="5" id="KW-1185">Reference proteome</keyword>
<evidence type="ECO:0000259" key="3">
    <source>
        <dbReference type="PROSITE" id="PS50943"/>
    </source>
</evidence>
<feature type="region of interest" description="Disordered" evidence="2">
    <location>
        <begin position="131"/>
        <end position="159"/>
    </location>
</feature>
<dbReference type="SMART" id="SM00530">
    <property type="entry name" value="HTH_XRE"/>
    <property type="match status" value="1"/>
</dbReference>
<name>A0ABT7M267_9PSEU</name>
<dbReference type="Gene3D" id="1.10.260.40">
    <property type="entry name" value="lambda repressor-like DNA-binding domains"/>
    <property type="match status" value="1"/>
</dbReference>
<dbReference type="SUPFAM" id="SSF47413">
    <property type="entry name" value="lambda repressor-like DNA-binding domains"/>
    <property type="match status" value="1"/>
</dbReference>
<sequence length="159" mass="17124">MSTGNGTGPAVGSETLWDAQRRALGSFIRDQRRLARLSLRQLSALSHISNPYLSQVERGLHVPSVRVLQAIADALDLSAETLLEHAGLVREQAGSSPDGPRPADPAVERAVRADRRLSQAQKEALIAVYRSYTDDSAGPDDPARAADGARPRTPEGHDR</sequence>
<dbReference type="Proteomes" id="UP001231924">
    <property type="component" value="Unassembled WGS sequence"/>
</dbReference>
<dbReference type="PROSITE" id="PS50943">
    <property type="entry name" value="HTH_CROC1"/>
    <property type="match status" value="1"/>
</dbReference>
<dbReference type="CDD" id="cd00093">
    <property type="entry name" value="HTH_XRE"/>
    <property type="match status" value="1"/>
</dbReference>
<feature type="compositionally biased region" description="Basic and acidic residues" evidence="2">
    <location>
        <begin position="141"/>
        <end position="159"/>
    </location>
</feature>
<feature type="region of interest" description="Disordered" evidence="2">
    <location>
        <begin position="88"/>
        <end position="114"/>
    </location>
</feature>
<evidence type="ECO:0000313" key="5">
    <source>
        <dbReference type="Proteomes" id="UP001231924"/>
    </source>
</evidence>
<dbReference type="Pfam" id="PF13560">
    <property type="entry name" value="HTH_31"/>
    <property type="match status" value="1"/>
</dbReference>
<dbReference type="InterPro" id="IPR050807">
    <property type="entry name" value="TransReg_Diox_bact_type"/>
</dbReference>
<dbReference type="EMBL" id="JASVWF010000001">
    <property type="protein sequence ID" value="MDL5154741.1"/>
    <property type="molecule type" value="Genomic_DNA"/>
</dbReference>
<dbReference type="PANTHER" id="PTHR46797">
    <property type="entry name" value="HTH-TYPE TRANSCRIPTIONAL REGULATOR"/>
    <property type="match status" value="1"/>
</dbReference>
<feature type="domain" description="HTH cro/C1-type" evidence="3">
    <location>
        <begin position="28"/>
        <end position="82"/>
    </location>
</feature>
<evidence type="ECO:0000256" key="1">
    <source>
        <dbReference type="ARBA" id="ARBA00023125"/>
    </source>
</evidence>
<dbReference type="InterPro" id="IPR001387">
    <property type="entry name" value="Cro/C1-type_HTH"/>
</dbReference>
<dbReference type="PANTHER" id="PTHR46797:SF1">
    <property type="entry name" value="METHYLPHOSPHONATE SYNTHASE"/>
    <property type="match status" value="1"/>
</dbReference>
<accession>A0ABT7M267</accession>
<gene>
    <name evidence="4" type="ORF">QRT03_02130</name>
</gene>